<dbReference type="GO" id="GO:0004106">
    <property type="term" value="F:chorismate mutase activity"/>
    <property type="evidence" value="ECO:0007669"/>
    <property type="project" value="UniProtKB-EC"/>
</dbReference>
<dbReference type="InterPro" id="IPR007642">
    <property type="entry name" value="RNA_pol_Rpb2_2"/>
</dbReference>
<feature type="region of interest" description="Disordered" evidence="16">
    <location>
        <begin position="101"/>
        <end position="142"/>
    </location>
</feature>
<evidence type="ECO:0000313" key="26">
    <source>
        <dbReference type="Proteomes" id="UP000290289"/>
    </source>
</evidence>
<keyword evidence="6 14" id="KW-0808">Transferase</keyword>
<keyword evidence="5" id="KW-0028">Amino-acid biosynthesis</keyword>
<evidence type="ECO:0000256" key="5">
    <source>
        <dbReference type="ARBA" id="ARBA00022605"/>
    </source>
</evidence>
<dbReference type="Pfam" id="PF04561">
    <property type="entry name" value="RNA_pol_Rpb2_2"/>
    <property type="match status" value="1"/>
</dbReference>
<dbReference type="Gene3D" id="3.90.1800.10">
    <property type="entry name" value="RNA polymerase alpha subunit dimerisation domain"/>
    <property type="match status" value="1"/>
</dbReference>
<feature type="domain" description="DNA-directed RNA polymerase subunit 2 hybrid-binding" evidence="17">
    <location>
        <begin position="1408"/>
        <end position="1779"/>
    </location>
</feature>
<dbReference type="InterPro" id="IPR007646">
    <property type="entry name" value="RNA_pol_Rpb2_4"/>
</dbReference>
<evidence type="ECO:0000256" key="16">
    <source>
        <dbReference type="SAM" id="MobiDB-lite"/>
    </source>
</evidence>
<dbReference type="Pfam" id="PF00562">
    <property type="entry name" value="RNA_pol_Rpb2_6"/>
    <property type="match status" value="1"/>
</dbReference>
<dbReference type="GO" id="GO:0046417">
    <property type="term" value="P:chorismate metabolic process"/>
    <property type="evidence" value="ECO:0007669"/>
    <property type="project" value="InterPro"/>
</dbReference>
<sequence length="1882" mass="211594">MTKKKKDDHDPFFKTLNILPPFRYSKTRHIRIADILVDEELGSETDGYDCSGDFNMVGHPPHLPDDNDDDDDGFMALQWSFPRRIISRWLSTLKRGKRRRCDAVRSQKRPKEVATTERETGDESTHATCSTNGLNGGGEETEPRQIVKDASSVNLGVACGLVYLIVASKNELAKTAELRAEMEQLLQNAKEELQSKNSRFDSRPVESNEMNFASSTTDLQQASSSSSESQFSLQSGMVREVCSEYVRNGEGEVERDKCVKGMDQLEAELEAELERLQLRLELDSDNHSSISNYTQQRRLKPVQDTAHGTGDDGTSDFGEEMDTHEAEPADYNEMPCDFGVPALELERRLHELLEASQEERIKELEVALEYMKGKLQEKEMEVSWWRQNASAALTSHHHLDPSSSGASQHSSEISLHFIHIEMAAESNSKSDILTLEKVREALIKQEDTIISRLIQRANFPLNSPAYDEGKFPSFPGSLLQFVVKETEALQSKVGRYENPEEHPFFPESLPLSLLPPPANPPVLHPAAGSININEKIWEFYFDELLPLFAAPGDDGSYASVASSDLDCLQAISRRIHYGYYVAEVKFKGSPQDYEPAIRDQDRDGLMKLLTFVDVEEMVKKRVAKKAKVLGQEVSLVDNANAKTDKHNASEKYKVDPSVVSRLYEEWIMPLTKLVQILDPMGASSDAKGDIGMSSKGESFTNGVDMDIDDSDYDDEHDYSTSLNDLGEGLLKNFCKEAATSFFNEYGLISHQINSYNDFIKNGIQRVFSSFGEIVVEPGYDPSKKGDNEWRYALVKFGTVTLGRPSFWGGSDNDKEYNMLPRHARLQNMTYCSKMKVNITVEVYNQRLVSSDKFKTGKERFLDKEILSTDTRDITVGSVPVMVKSNLCWMKDVEKGDCDFDHGGYFIIKGAEKTFIAQEQSCLKKLLITNNQGLTVAYRSEVKRHRLIIRLVGISKLENIEGVEKVLTVYFMSTEIPVWVWFFALGVSSDREVIDLIDYGSEDASILNILFASIRDADKATEKVDGGFRRGKNALKYVDDVIKKTAFPPGESIEECISLYLFPNLRGLKQKARFLGYMVKSLLQASAGRRKCDNRDDFRNKRLDLAGELLERELKAHIGHARRRMAKALQRDLYGDRVVRPIEHYLDASIVTNGISRAFSTGAWCHPFKRMERMSGVVANVGRANPLQTMIDMRKTRQQVQYTGKVGDARYPHPSHWGKVCFLSTPDGENCGLVKNLATTGLVSTNVLESLLPELSLCGMEKLVDDTSTSLQGKLKVFLNGDWVGVCEDSLSFVSELRRMRRRKKLPPQVEIKRDEKQGEVRVYSDAGRILRPLLVVENLNKIKAFKGGKYPFQYFLDKGIIDLIGAEEEEDCSTAWGIKYLFMEEKGKSAVKYTHCELDMSFLLGLSCSIIPFANHDHARRVLYQAQKHSAQAIGFSTTNPNLRVDTLSHQLHYPQRPLFQTMTSDCLGKPGHQLGQNRVLPKPELHNGQNAIVAVNVHLGFNQEDSIVMNRASLERGMFRSEHIRSYKAEVDNKDSLEKRRKPDDCVNFGKMQSKFGRVDNLDEDGFPYVGANLQSGDIIIGRCSESGADHSIKLKHTERGMVQKVVLSSNDDGKNFAVVSMRQVRSPCLGDKFSSMHGQKGVLGFLESQENFPFTVQGIVPDIVINPHAFPSRQTPGQLLEAALGKGIASGGQKRYATPFSTLSVDDIAKQLHRAGFSRCGKERVYSGGTGQMVRSLIFMGPTFYQRLIHMSEDKVKFRNTGPVHPLTRQPVADRKRFGGIKFGEMERDCLIAHGASANLHERLFTLSDSSQVYICQKCEHVANVIQRSVEGGRKIRGPYCRNCNSADDLVKANVPYGAKLLCQELFSMGISLKYETRFS</sequence>
<dbReference type="PROSITE" id="PS51169">
    <property type="entry name" value="CHORISMATE_MUT_3"/>
    <property type="match status" value="1"/>
</dbReference>
<evidence type="ECO:0000256" key="15">
    <source>
        <dbReference type="SAM" id="Coils"/>
    </source>
</evidence>
<evidence type="ECO:0000259" key="17">
    <source>
        <dbReference type="Pfam" id="PF00562"/>
    </source>
</evidence>
<evidence type="ECO:0000259" key="20">
    <source>
        <dbReference type="Pfam" id="PF04561"/>
    </source>
</evidence>
<feature type="compositionally biased region" description="Low complexity" evidence="16">
    <location>
        <begin position="213"/>
        <end position="231"/>
    </location>
</feature>
<dbReference type="InterPro" id="IPR036263">
    <property type="entry name" value="Chorismate_II_sf"/>
</dbReference>
<evidence type="ECO:0000256" key="11">
    <source>
        <dbReference type="ARBA" id="ARBA00023163"/>
    </source>
</evidence>
<feature type="region of interest" description="Disordered" evidence="16">
    <location>
        <begin position="210"/>
        <end position="231"/>
    </location>
</feature>
<keyword evidence="26" id="KW-1185">Reference proteome</keyword>
<evidence type="ECO:0000256" key="6">
    <source>
        <dbReference type="ARBA" id="ARBA00022679"/>
    </source>
</evidence>
<feature type="domain" description="RNA polymerase Rpb2" evidence="19">
    <location>
        <begin position="1781"/>
        <end position="1878"/>
    </location>
</feature>
<dbReference type="GO" id="GO:0003899">
    <property type="term" value="F:DNA-directed RNA polymerase activity"/>
    <property type="evidence" value="ECO:0007669"/>
    <property type="project" value="UniProtKB-EC"/>
</dbReference>
<feature type="coiled-coil region" evidence="15">
    <location>
        <begin position="342"/>
        <end position="381"/>
    </location>
</feature>
<evidence type="ECO:0000259" key="18">
    <source>
        <dbReference type="Pfam" id="PF01817"/>
    </source>
</evidence>
<keyword evidence="10" id="KW-0057">Aromatic amino acid biosynthesis</keyword>
<feature type="domain" description="RNA polymerase Rpb2" evidence="24">
    <location>
        <begin position="1352"/>
        <end position="1399"/>
    </location>
</feature>
<accession>A0A498HS32</accession>
<feature type="region of interest" description="Disordered" evidence="16">
    <location>
        <begin position="298"/>
        <end position="317"/>
    </location>
</feature>
<dbReference type="UniPathway" id="UPA00120">
    <property type="reaction ID" value="UER00203"/>
</dbReference>
<dbReference type="NCBIfam" id="TIGR01802">
    <property type="entry name" value="CM_pl-yst"/>
    <property type="match status" value="1"/>
</dbReference>
<dbReference type="InterPro" id="IPR015712">
    <property type="entry name" value="DNA-dir_RNA_pol_su2"/>
</dbReference>
<reference evidence="25 26" key="1">
    <citation type="submission" date="2018-10" db="EMBL/GenBank/DDBJ databases">
        <title>A high-quality apple genome assembly.</title>
        <authorList>
            <person name="Hu J."/>
        </authorList>
    </citation>
    <scope>NUCLEOTIDE SEQUENCE [LARGE SCALE GENOMIC DNA]</scope>
    <source>
        <strain evidence="26">cv. HFTH1</strain>
        <tissue evidence="25">Young leaf</tissue>
    </source>
</reference>
<feature type="domain" description="Chorismate mutase" evidence="18">
    <location>
        <begin position="558"/>
        <end position="675"/>
    </location>
</feature>
<evidence type="ECO:0000256" key="12">
    <source>
        <dbReference type="ARBA" id="ARBA00023235"/>
    </source>
</evidence>
<dbReference type="Pfam" id="PF01817">
    <property type="entry name" value="CM_2"/>
    <property type="match status" value="1"/>
</dbReference>
<dbReference type="FunFam" id="3.90.1800.10:FF:000006">
    <property type="entry name" value="DNA-directed RNA polymerase subunit beta"/>
    <property type="match status" value="1"/>
</dbReference>
<dbReference type="FunFam" id="3.90.1100.10:FF:000015">
    <property type="entry name" value="DNA-directed RNA polymerase subunit beta"/>
    <property type="match status" value="1"/>
</dbReference>
<dbReference type="GO" id="GO:0009073">
    <property type="term" value="P:aromatic amino acid family biosynthetic process"/>
    <property type="evidence" value="ECO:0007669"/>
    <property type="project" value="UniProtKB-KW"/>
</dbReference>
<dbReference type="InterPro" id="IPR014724">
    <property type="entry name" value="RNA_pol_RPB2_OB-fold"/>
</dbReference>
<keyword evidence="12" id="KW-0413">Isomerase</keyword>
<dbReference type="InterPro" id="IPR037034">
    <property type="entry name" value="RNA_pol_Rpb2_2_sf"/>
</dbReference>
<dbReference type="EMBL" id="RDQH01000341">
    <property type="protein sequence ID" value="RXH73084.1"/>
    <property type="molecule type" value="Genomic_DNA"/>
</dbReference>
<dbReference type="FunFam" id="2.40.50.150:FF:000005">
    <property type="entry name" value="DNA-directed RNA polymerase subunit beta"/>
    <property type="match status" value="1"/>
</dbReference>
<dbReference type="SUPFAM" id="SSF64484">
    <property type="entry name" value="beta and beta-prime subunits of DNA dependent RNA-polymerase"/>
    <property type="match status" value="1"/>
</dbReference>
<dbReference type="Gene3D" id="2.40.50.150">
    <property type="match status" value="1"/>
</dbReference>
<evidence type="ECO:0000256" key="14">
    <source>
        <dbReference type="RuleBase" id="RU363031"/>
    </source>
</evidence>
<feature type="coiled-coil region" evidence="15">
    <location>
        <begin position="259"/>
        <end position="286"/>
    </location>
</feature>
<dbReference type="Pfam" id="PF04560">
    <property type="entry name" value="RNA_pol_Rpb2_7"/>
    <property type="match status" value="1"/>
</dbReference>
<dbReference type="InterPro" id="IPR037033">
    <property type="entry name" value="DNA-dir_RNAP_su2_hyb_sf"/>
</dbReference>
<dbReference type="EC" id="2.7.7.6" evidence="14"/>
<dbReference type="Pfam" id="PF04565">
    <property type="entry name" value="RNA_pol_Rpb2_3"/>
    <property type="match status" value="1"/>
</dbReference>
<comment type="caution">
    <text evidence="25">The sequence shown here is derived from an EMBL/GenBank/DDBJ whole genome shotgun (WGS) entry which is preliminary data.</text>
</comment>
<evidence type="ECO:0000256" key="9">
    <source>
        <dbReference type="ARBA" id="ARBA00022833"/>
    </source>
</evidence>
<evidence type="ECO:0000256" key="2">
    <source>
        <dbReference type="ARBA" id="ARBA00004817"/>
    </source>
</evidence>
<evidence type="ECO:0000256" key="7">
    <source>
        <dbReference type="ARBA" id="ARBA00022695"/>
    </source>
</evidence>
<keyword evidence="8" id="KW-0479">Metal-binding</keyword>
<dbReference type="GO" id="GO:0006351">
    <property type="term" value="P:DNA-templated transcription"/>
    <property type="evidence" value="ECO:0007669"/>
    <property type="project" value="InterPro"/>
</dbReference>
<dbReference type="GO" id="GO:0003677">
    <property type="term" value="F:DNA binding"/>
    <property type="evidence" value="ECO:0007669"/>
    <property type="project" value="InterPro"/>
</dbReference>
<feature type="domain" description="RNA polymerase Rpb2" evidence="23">
    <location>
        <begin position="1276"/>
        <end position="1337"/>
    </location>
</feature>
<dbReference type="PANTHER" id="PTHR20856">
    <property type="entry name" value="DNA-DIRECTED RNA POLYMERASE I SUBUNIT 2"/>
    <property type="match status" value="1"/>
</dbReference>
<keyword evidence="7 14" id="KW-0548">Nucleotidyltransferase</keyword>
<dbReference type="FunFam" id="3.90.1100.10:FF:000012">
    <property type="entry name" value="DNA-directed RNA polymerase subunit beta"/>
    <property type="match status" value="1"/>
</dbReference>
<organism evidence="25 26">
    <name type="scientific">Malus domestica</name>
    <name type="common">Apple</name>
    <name type="synonym">Pyrus malus</name>
    <dbReference type="NCBI Taxonomy" id="3750"/>
    <lineage>
        <taxon>Eukaryota</taxon>
        <taxon>Viridiplantae</taxon>
        <taxon>Streptophyta</taxon>
        <taxon>Embryophyta</taxon>
        <taxon>Tracheophyta</taxon>
        <taxon>Spermatophyta</taxon>
        <taxon>Magnoliopsida</taxon>
        <taxon>eudicotyledons</taxon>
        <taxon>Gunneridae</taxon>
        <taxon>Pentapetalae</taxon>
        <taxon>rosids</taxon>
        <taxon>fabids</taxon>
        <taxon>Rosales</taxon>
        <taxon>Rosaceae</taxon>
        <taxon>Amygdaloideae</taxon>
        <taxon>Maleae</taxon>
        <taxon>Malus</taxon>
    </lineage>
</organism>
<dbReference type="GO" id="GO:0000428">
    <property type="term" value="C:DNA-directed RNA polymerase complex"/>
    <property type="evidence" value="ECO:0007669"/>
    <property type="project" value="UniProtKB-KW"/>
</dbReference>
<evidence type="ECO:0000259" key="21">
    <source>
        <dbReference type="Pfam" id="PF04563"/>
    </source>
</evidence>
<feature type="coiled-coil region" evidence="15">
    <location>
        <begin position="168"/>
        <end position="199"/>
    </location>
</feature>
<feature type="domain" description="RNA polymerase Rpb2" evidence="22">
    <location>
        <begin position="1182"/>
        <end position="1239"/>
    </location>
</feature>
<gene>
    <name evidence="25" type="ORF">DVH24_012768</name>
</gene>
<comment type="catalytic activity">
    <reaction evidence="1">
        <text>chorismate = prephenate</text>
        <dbReference type="Rhea" id="RHEA:13897"/>
        <dbReference type="ChEBI" id="CHEBI:29748"/>
        <dbReference type="ChEBI" id="CHEBI:29934"/>
        <dbReference type="EC" id="5.4.99.5"/>
    </reaction>
</comment>
<dbReference type="InterPro" id="IPR007120">
    <property type="entry name" value="DNA-dir_RNAP_su2_dom"/>
</dbReference>
<dbReference type="Proteomes" id="UP000290289">
    <property type="component" value="Chromosome 15"/>
</dbReference>
<dbReference type="Gene3D" id="2.40.270.10">
    <property type="entry name" value="DNA-directed RNA polymerase, subunit 2, domain 6"/>
    <property type="match status" value="1"/>
</dbReference>
<dbReference type="Pfam" id="PF04566">
    <property type="entry name" value="RNA_pol_Rpb2_4"/>
    <property type="match status" value="1"/>
</dbReference>
<dbReference type="PROSITE" id="PS01166">
    <property type="entry name" value="RNA_POL_BETA"/>
    <property type="match status" value="1"/>
</dbReference>
<keyword evidence="4 14" id="KW-0240">DNA-directed RNA polymerase</keyword>
<dbReference type="InterPro" id="IPR007644">
    <property type="entry name" value="RNA_pol_bsu_protrusion"/>
</dbReference>
<comment type="similarity">
    <text evidence="3 14">Belongs to the RNA polymerase beta chain family.</text>
</comment>
<dbReference type="Gene3D" id="3.90.1110.10">
    <property type="entry name" value="RNA polymerase Rpb2, domain 2"/>
    <property type="match status" value="1"/>
</dbReference>
<protein>
    <recommendedName>
        <fullName evidence="14">DNA-directed RNA polymerase subunit beta</fullName>
        <ecNumber evidence="14">2.7.7.6</ecNumber>
    </recommendedName>
</protein>
<keyword evidence="15" id="KW-0175">Coiled coil</keyword>
<feature type="compositionally biased region" description="Basic and acidic residues" evidence="16">
    <location>
        <begin position="101"/>
        <end position="125"/>
    </location>
</feature>
<evidence type="ECO:0000256" key="8">
    <source>
        <dbReference type="ARBA" id="ARBA00022723"/>
    </source>
</evidence>
<dbReference type="SUPFAM" id="SSF48600">
    <property type="entry name" value="Chorismate mutase II"/>
    <property type="match status" value="1"/>
</dbReference>
<keyword evidence="9" id="KW-0862">Zinc</keyword>
<dbReference type="GO" id="GO:0046872">
    <property type="term" value="F:metal ion binding"/>
    <property type="evidence" value="ECO:0007669"/>
    <property type="project" value="UniProtKB-KW"/>
</dbReference>
<dbReference type="GO" id="GO:0032549">
    <property type="term" value="F:ribonucleoside binding"/>
    <property type="evidence" value="ECO:0007669"/>
    <property type="project" value="InterPro"/>
</dbReference>
<dbReference type="STRING" id="3750.A0A498HS32"/>
<evidence type="ECO:0000313" key="25">
    <source>
        <dbReference type="EMBL" id="RXH73084.1"/>
    </source>
</evidence>
<dbReference type="Pfam" id="PF04567">
    <property type="entry name" value="RNA_pol_Rpb2_5"/>
    <property type="match status" value="1"/>
</dbReference>
<feature type="domain" description="RNA polymerase beta subunit protrusion" evidence="21">
    <location>
        <begin position="746"/>
        <end position="1134"/>
    </location>
</feature>
<comment type="catalytic activity">
    <reaction evidence="13 14">
        <text>RNA(n) + a ribonucleoside 5'-triphosphate = RNA(n+1) + diphosphate</text>
        <dbReference type="Rhea" id="RHEA:21248"/>
        <dbReference type="Rhea" id="RHEA-COMP:14527"/>
        <dbReference type="Rhea" id="RHEA-COMP:17342"/>
        <dbReference type="ChEBI" id="CHEBI:33019"/>
        <dbReference type="ChEBI" id="CHEBI:61557"/>
        <dbReference type="ChEBI" id="CHEBI:140395"/>
        <dbReference type="EC" id="2.7.7.6"/>
    </reaction>
</comment>
<evidence type="ECO:0000256" key="3">
    <source>
        <dbReference type="ARBA" id="ARBA00006835"/>
    </source>
</evidence>
<feature type="domain" description="RNA polymerase Rpb2" evidence="20">
    <location>
        <begin position="958"/>
        <end position="1103"/>
    </location>
</feature>
<dbReference type="InterPro" id="IPR007645">
    <property type="entry name" value="RNA_pol_Rpb2_3"/>
</dbReference>
<dbReference type="InterPro" id="IPR007121">
    <property type="entry name" value="RNA_pol_bsu_CS"/>
</dbReference>
<dbReference type="InterPro" id="IPR037039">
    <property type="entry name" value="CM_AroQ_sf_eucaryotic"/>
</dbReference>
<evidence type="ECO:0000259" key="19">
    <source>
        <dbReference type="Pfam" id="PF04560"/>
    </source>
</evidence>
<dbReference type="Gene3D" id="3.90.1100.10">
    <property type="match status" value="2"/>
</dbReference>
<dbReference type="Pfam" id="PF04563">
    <property type="entry name" value="RNA_pol_Rpb2_1"/>
    <property type="match status" value="1"/>
</dbReference>
<evidence type="ECO:0000259" key="24">
    <source>
        <dbReference type="Pfam" id="PF04567"/>
    </source>
</evidence>
<proteinExistence type="inferred from homology"/>
<evidence type="ECO:0000259" key="22">
    <source>
        <dbReference type="Pfam" id="PF04565"/>
    </source>
</evidence>
<dbReference type="Gene3D" id="1.10.590.10">
    <property type="entry name" value="Chorismate mutase, AroQ class superfamily, eukaryotic"/>
    <property type="match status" value="1"/>
</dbReference>
<evidence type="ECO:0000256" key="1">
    <source>
        <dbReference type="ARBA" id="ARBA00000824"/>
    </source>
</evidence>
<evidence type="ECO:0000256" key="4">
    <source>
        <dbReference type="ARBA" id="ARBA00022478"/>
    </source>
</evidence>
<evidence type="ECO:0000256" key="13">
    <source>
        <dbReference type="ARBA" id="ARBA00048552"/>
    </source>
</evidence>
<dbReference type="SMR" id="A0A498HS32"/>
<dbReference type="InterPro" id="IPR007647">
    <property type="entry name" value="RNA_pol_Rpb2_5"/>
</dbReference>
<keyword evidence="11 14" id="KW-0804">Transcription</keyword>
<evidence type="ECO:0000256" key="10">
    <source>
        <dbReference type="ARBA" id="ARBA00023141"/>
    </source>
</evidence>
<name>A0A498HS32_MALDO</name>
<dbReference type="InterPro" id="IPR002701">
    <property type="entry name" value="CM_II_prokaryot"/>
</dbReference>
<comment type="function">
    <text evidence="14">DNA-dependent RNA polymerase catalyzes the transcription of DNA into RNA using the four ribonucleoside triphosphates as substrates.</text>
</comment>
<dbReference type="InterPro" id="IPR008238">
    <property type="entry name" value="Chorismate_mutase_AroQ_euk"/>
</dbReference>
<dbReference type="GO" id="GO:0008652">
    <property type="term" value="P:amino acid biosynthetic process"/>
    <property type="evidence" value="ECO:0007669"/>
    <property type="project" value="UniProtKB-KW"/>
</dbReference>
<comment type="pathway">
    <text evidence="2">Metabolic intermediate biosynthesis; prephenate biosynthesis; prephenate from chorismate: step 1/1.</text>
</comment>
<evidence type="ECO:0000259" key="23">
    <source>
        <dbReference type="Pfam" id="PF04566"/>
    </source>
</evidence>
<dbReference type="CDD" id="cd00653">
    <property type="entry name" value="RNA_pol_B_RPB2"/>
    <property type="match status" value="1"/>
</dbReference>
<dbReference type="InterPro" id="IPR007641">
    <property type="entry name" value="RNA_pol_Rpb2_7"/>
</dbReference>